<dbReference type="Proteomes" id="UP000616769">
    <property type="component" value="Unassembled WGS sequence"/>
</dbReference>
<dbReference type="EMBL" id="JXLN01016443">
    <property type="protein sequence ID" value="KPM11099.1"/>
    <property type="molecule type" value="Genomic_DNA"/>
</dbReference>
<dbReference type="AlphaFoldDB" id="A0A132AJU7"/>
<comment type="caution">
    <text evidence="1">The sequence shown here is derived from an EMBL/GenBank/DDBJ whole genome shotgun (WGS) entry which is preliminary data.</text>
</comment>
<organism evidence="1 2">
    <name type="scientific">Sarcoptes scabiei</name>
    <name type="common">Itch mite</name>
    <name type="synonym">Acarus scabiei</name>
    <dbReference type="NCBI Taxonomy" id="52283"/>
    <lineage>
        <taxon>Eukaryota</taxon>
        <taxon>Metazoa</taxon>
        <taxon>Ecdysozoa</taxon>
        <taxon>Arthropoda</taxon>
        <taxon>Chelicerata</taxon>
        <taxon>Arachnida</taxon>
        <taxon>Acari</taxon>
        <taxon>Acariformes</taxon>
        <taxon>Sarcoptiformes</taxon>
        <taxon>Astigmata</taxon>
        <taxon>Psoroptidia</taxon>
        <taxon>Sarcoptoidea</taxon>
        <taxon>Sarcoptidae</taxon>
        <taxon>Sarcoptinae</taxon>
        <taxon>Sarcoptes</taxon>
    </lineage>
</organism>
<gene>
    <name evidence="1" type="ORF">QR98_0096660</name>
</gene>
<evidence type="ECO:0000313" key="1">
    <source>
        <dbReference type="EMBL" id="KPM11099.1"/>
    </source>
</evidence>
<name>A0A132AJU7_SARSC</name>
<proteinExistence type="predicted"/>
<accession>A0A132AJU7</accession>
<protein>
    <submittedName>
        <fullName evidence="1">Uncharacterized protein</fullName>
    </submittedName>
</protein>
<dbReference type="VEuPathDB" id="VectorBase:SSCA005583"/>
<dbReference type="OrthoDB" id="6514348at2759"/>
<evidence type="ECO:0000313" key="2">
    <source>
        <dbReference type="Proteomes" id="UP000616769"/>
    </source>
</evidence>
<reference evidence="1 2" key="1">
    <citation type="journal article" date="2015" name="Parasit. Vectors">
        <title>Draft genome of the scabies mite.</title>
        <authorList>
            <person name="Rider S.D.Jr."/>
            <person name="Morgan M.S."/>
            <person name="Arlian L.G."/>
        </authorList>
    </citation>
    <scope>NUCLEOTIDE SEQUENCE [LARGE SCALE GENOMIC DNA]</scope>
    <source>
        <strain evidence="1">Arlian Lab</strain>
    </source>
</reference>
<sequence>MLRRTCIGRREALQICQEILVSDHSRPASAMTDFYEQFCPSYSRKNVDEYASAICQKYQIKFSSLLSGRGRQLIGPQNHGCVVSCEDRLWKDVHYQMDAFADGRFPFGTDCSFGNRLGYCLNDSVLHRQEIMQLFAPSTVSSVKLSEQPSFIAIISRSICTG</sequence>